<protein>
    <submittedName>
        <fullName evidence="1">Uncharacterized protein</fullName>
    </submittedName>
</protein>
<reference evidence="1" key="1">
    <citation type="journal article" date="2004" name="Nucleic Acids Res.">
        <title>Comparative analysis of the Borrelia garinii genome.</title>
        <authorList>
            <person name="Glockner G."/>
            <person name="Lehmann R."/>
            <person name="Romualdi A."/>
            <person name="Pradella S."/>
            <person name="Schulte-Spechtel U."/>
            <person name="Schilhabel M."/>
            <person name="Wilske B."/>
            <person name="Suhnel J."/>
            <person name="Platzer M."/>
        </authorList>
    </citation>
    <scope>NUCLEOTIDE SEQUENCE [LARGE SCALE GENOMIC DNA]</scope>
    <source>
        <strain>ATCC BAA-2496 / DSM 23469 / PBi</strain>
        <strain evidence="1">PBi</strain>
        <plasmid>27</plasmid>
    </source>
</reference>
<dbReference type="AlphaFoldDB" id="A0A7I6GY18"/>
<geneLocation type="plasmid" evidence="2">
    <name>27</name>
</geneLocation>
<name>A0A7I6GY18_BORGP</name>
<organism evidence="1">
    <name type="scientific">Borrelia garinii subsp. bavariensis (strain ATCC BAA-2496 / DSM 23469 / PBi)</name>
    <name type="common">Borreliella bavariensis</name>
    <dbReference type="NCBI Taxonomy" id="290434"/>
    <lineage>
        <taxon>Bacteria</taxon>
        <taxon>Pseudomonadati</taxon>
        <taxon>Spirochaetota</taxon>
        <taxon>Spirochaetia</taxon>
        <taxon>Spirochaetales</taxon>
        <taxon>Borreliaceae</taxon>
        <taxon>Borreliella</taxon>
    </lineage>
</organism>
<reference evidence="1" key="2">
    <citation type="submission" date="2004-09" db="EMBL/GenBank/DDBJ databases">
        <authorList>
            <person name="Gloeckner G."/>
            <person name="Schilhabel M."/>
            <person name="Lehmann R."/>
            <person name="Platzer M."/>
        </authorList>
    </citation>
    <scope>NUCLEOTIDE SEQUENCE</scope>
    <source>
        <strain evidence="1">PBi</strain>
    </source>
</reference>
<evidence type="ECO:0000313" key="1">
    <source>
        <dbReference type="EMBL" id="AAU86147.1"/>
    </source>
</evidence>
<sequence length="40" mass="4526">MVLKFTINSFILKKSVTIKSTNTLKKKNTQDLKKGLTTTI</sequence>
<proteinExistence type="predicted"/>
<gene>
    <name evidence="1" type="ordered locus">BGP296</name>
</gene>
<dbReference type="EMBL" id="AY722941">
    <property type="protein sequence ID" value="AAU86147.1"/>
    <property type="molecule type" value="Genomic_DNA"/>
</dbReference>
<accession>A0A7I6GY18</accession>
<evidence type="ECO:0000313" key="2">
    <source>
        <dbReference type="Proteomes" id="UP000002276"/>
    </source>
</evidence>